<gene>
    <name evidence="1" type="ORF">FYJ66_08565</name>
</gene>
<reference evidence="1" key="1">
    <citation type="submission" date="2019-09" db="EMBL/GenBank/DDBJ databases">
        <title>In-depth cultivation of the pig gut microbiome towards novel bacterial diversity and tailored functional studies.</title>
        <authorList>
            <person name="Wylensek D."/>
            <person name="Hitch T.C.A."/>
            <person name="Clavel T."/>
        </authorList>
    </citation>
    <scope>NUCLEOTIDE SEQUENCE</scope>
    <source>
        <strain evidence="1">RF-744-FAT-WT-3</strain>
    </source>
</reference>
<dbReference type="AlphaFoldDB" id="A0A6A8M8G6"/>
<comment type="caution">
    <text evidence="1">The sequence shown here is derived from an EMBL/GenBank/DDBJ whole genome shotgun (WGS) entry which is preliminary data.</text>
</comment>
<accession>A0A6A8M8G6</accession>
<protein>
    <submittedName>
        <fullName evidence="1">EcsC family protein</fullName>
    </submittedName>
</protein>
<organism evidence="1">
    <name type="scientific">Baileyella intestinalis</name>
    <dbReference type="NCBI Taxonomy" id="2606709"/>
    <lineage>
        <taxon>Bacteria</taxon>
        <taxon>Bacillati</taxon>
        <taxon>Bacillota</taxon>
        <taxon>Clostridia</taxon>
        <taxon>Peptostreptococcales</taxon>
        <taxon>Anaerovoracaceae</taxon>
        <taxon>Baileyella</taxon>
    </lineage>
</organism>
<dbReference type="InterPro" id="IPR024787">
    <property type="entry name" value="EcsC"/>
</dbReference>
<sequence>MGAMTEERTMTLLDSLYNQVVNGIPKVSKPVSELAYDYTKRYSNTNIAIKKMLRNQVTKCTVTGVMTGLGGAITLPVAVSADIGSVLYVQLRMVAATAYMSGYELDSDQTKTFIYACLAGVSIDKTLADAGIKFSMKFAEAMIKKVPGEVLTKINRAVGFRFVTKFGQTGIVNLGKLVPGVGGAIGGGFNLAETKLIANRAYKSFYEADIMAFGDYEVEAEPLEDDGILQGVKDDLTDEFFDYEFQDEE</sequence>
<dbReference type="EMBL" id="VUNB01000007">
    <property type="protein sequence ID" value="MST69632.1"/>
    <property type="molecule type" value="Genomic_DNA"/>
</dbReference>
<proteinExistence type="predicted"/>
<dbReference type="Pfam" id="PF12787">
    <property type="entry name" value="EcsC"/>
    <property type="match status" value="1"/>
</dbReference>
<name>A0A6A8M8G6_9FIRM</name>
<evidence type="ECO:0000313" key="1">
    <source>
        <dbReference type="EMBL" id="MST69632.1"/>
    </source>
</evidence>